<sequence>MFSSCPLQRSTRGRRERVLLARSVPRIARRCLNSRTPCALQYPFRFHTLVSLCSTQTIMNEKGPIAIPLGEEQPLLHQPGLGCTRGILCRHCVSGAHKNSRKRTFARRTFMAVLIGCLYWSLLGHSRPGSFHKGGHGPSDRDRQECRDHLVPWEGPSNFSTNASNIDFKFGKGNLVTSVEVTTSDSIETPSIVIVANVSKPYDPEQDDKHHGMHISVHEEGDSFDILIWADEDKHHHRHHHDRRRKEHHRFCANVKVLITLPESLTKYGRLTIEGAIMDVHTRDLDTVAFEQFKIESAVGRIDIQDQGVQARDFIVKTSAGPINITSITAPAGAVLKANVSNAVGPISMNAIVPRLFEDEQNDVAGDLLQHEVELTSASGALTLDIQASPEFKSVFATRSVPSVVRVKARSEVGQSRVSINLEDEQVLILDSSSVLGAIDVEVSDNFLGDLELRTMMGSLRVVEAKGSSSIIEYEKDTRNQKIGKKYLRQGNDDEVPDDERERPHILLGADFGRAALTFV</sequence>
<proteinExistence type="predicted"/>
<comment type="caution">
    <text evidence="1">The sequence shown here is derived from an EMBL/GenBank/DDBJ whole genome shotgun (WGS) entry which is preliminary data.</text>
</comment>
<dbReference type="AlphaFoldDB" id="A0A9P8A9L4"/>
<evidence type="ECO:0000313" key="1">
    <source>
        <dbReference type="EMBL" id="KAG9324839.1"/>
    </source>
</evidence>
<gene>
    <name evidence="1" type="ORF">KVV02_001584</name>
</gene>
<organism evidence="1 2">
    <name type="scientific">Mortierella alpina</name>
    <name type="common">Oleaginous fungus</name>
    <name type="synonym">Mortierella renispora</name>
    <dbReference type="NCBI Taxonomy" id="64518"/>
    <lineage>
        <taxon>Eukaryota</taxon>
        <taxon>Fungi</taxon>
        <taxon>Fungi incertae sedis</taxon>
        <taxon>Mucoromycota</taxon>
        <taxon>Mortierellomycotina</taxon>
        <taxon>Mortierellomycetes</taxon>
        <taxon>Mortierellales</taxon>
        <taxon>Mortierellaceae</taxon>
        <taxon>Mortierella</taxon>
    </lineage>
</organism>
<dbReference type="EMBL" id="JAIFTL010000055">
    <property type="protein sequence ID" value="KAG9324839.1"/>
    <property type="molecule type" value="Genomic_DNA"/>
</dbReference>
<dbReference type="Proteomes" id="UP000717515">
    <property type="component" value="Unassembled WGS sequence"/>
</dbReference>
<reference evidence="1" key="1">
    <citation type="submission" date="2021-07" db="EMBL/GenBank/DDBJ databases">
        <title>Draft genome of Mortierella alpina, strain LL118, isolated from an aspen leaf litter sample.</title>
        <authorList>
            <person name="Yang S."/>
            <person name="Vinatzer B.A."/>
        </authorList>
    </citation>
    <scope>NUCLEOTIDE SEQUENCE</scope>
    <source>
        <strain evidence="1">LL118</strain>
    </source>
</reference>
<protein>
    <recommendedName>
        <fullName evidence="3">Adhesin domain-containing protein</fullName>
    </recommendedName>
</protein>
<name>A0A9P8A9L4_MORAP</name>
<evidence type="ECO:0008006" key="3">
    <source>
        <dbReference type="Google" id="ProtNLM"/>
    </source>
</evidence>
<evidence type="ECO:0000313" key="2">
    <source>
        <dbReference type="Proteomes" id="UP000717515"/>
    </source>
</evidence>
<accession>A0A9P8A9L4</accession>